<evidence type="ECO:0000259" key="6">
    <source>
        <dbReference type="PROSITE" id="PS50234"/>
    </source>
</evidence>
<feature type="domain" description="VWFA" evidence="6">
    <location>
        <begin position="91"/>
        <end position="293"/>
    </location>
</feature>
<dbReference type="PANTHER" id="PTHR22550">
    <property type="entry name" value="SPORE GERMINATION PROTEIN"/>
    <property type="match status" value="1"/>
</dbReference>
<dbReference type="InterPro" id="IPR036465">
    <property type="entry name" value="vWFA_dom_sf"/>
</dbReference>
<evidence type="ECO:0000256" key="3">
    <source>
        <dbReference type="ARBA" id="ARBA00022989"/>
    </source>
</evidence>
<keyword evidence="1" id="KW-1003">Cell membrane</keyword>
<dbReference type="AlphaFoldDB" id="A0A327YVL1"/>
<dbReference type="SUPFAM" id="SSF53300">
    <property type="entry name" value="vWA-like"/>
    <property type="match status" value="1"/>
</dbReference>
<dbReference type="PANTHER" id="PTHR22550:SF5">
    <property type="entry name" value="LEUCINE ZIPPER PROTEIN 4"/>
    <property type="match status" value="1"/>
</dbReference>
<organism evidence="7 8">
    <name type="scientific">Flavobacterium aquaticum</name>
    <dbReference type="NCBI Taxonomy" id="1236486"/>
    <lineage>
        <taxon>Bacteria</taxon>
        <taxon>Pseudomonadati</taxon>
        <taxon>Bacteroidota</taxon>
        <taxon>Flavobacteriia</taxon>
        <taxon>Flavobacteriales</taxon>
        <taxon>Flavobacteriaceae</taxon>
        <taxon>Flavobacterium</taxon>
    </lineage>
</organism>
<keyword evidence="8" id="KW-1185">Reference proteome</keyword>
<sequence length="347" mass="38834">MFELESPIYFYLLALLPIIVALFLFNLFWKRKRQAVFADLELFNQLAPEKSSFKPALKLGVLLLALTCIIIALVNPKMGTKMETVKRQGIDIVFAVDISKSMLAEDVAPNRLEKTKQIVSQIINQLGNDRVGIVGYAGSAYPVLPMTTDYSIAKMYLQSMNTNMVSSQGTAFNDAIQLAVDFFDVKDTSKLIILISDGEDHGEGADDAVEMAKKKGVRILTIGVGTEKGAPIPLRDDKGTIVSYKKDQEGQTVTTKLYPEVLKNIADKTKSKYIIGTSTKDVVEEVKKSLDKIEKSEFESQQIADFESQYQWFLALGFLLLLVDIFLLEKKTAWVQKLNLFNEKKHA</sequence>
<reference evidence="7 8" key="1">
    <citation type="submission" date="2018-06" db="EMBL/GenBank/DDBJ databases">
        <title>Genomic Encyclopedia of Type Strains, Phase III (KMG-III): the genomes of soil and plant-associated and newly described type strains.</title>
        <authorList>
            <person name="Whitman W."/>
        </authorList>
    </citation>
    <scope>NUCLEOTIDE SEQUENCE [LARGE SCALE GENOMIC DNA]</scope>
    <source>
        <strain evidence="7 8">CGMCC 1.12398</strain>
    </source>
</reference>
<dbReference type="OrthoDB" id="6206554at2"/>
<dbReference type="Proteomes" id="UP000249620">
    <property type="component" value="Unassembled WGS sequence"/>
</dbReference>
<gene>
    <name evidence="7" type="ORF">B0I03_103221</name>
</gene>
<dbReference type="PROSITE" id="PS50234">
    <property type="entry name" value="VWFA"/>
    <property type="match status" value="1"/>
</dbReference>
<dbReference type="Gene3D" id="3.40.50.410">
    <property type="entry name" value="von Willebrand factor, type A domain"/>
    <property type="match status" value="1"/>
</dbReference>
<feature type="transmembrane region" description="Helical" evidence="5">
    <location>
        <begin position="310"/>
        <end position="328"/>
    </location>
</feature>
<protein>
    <submittedName>
        <fullName evidence="7">Ca-activated chloride channel family protein</fullName>
    </submittedName>
</protein>
<name>A0A327YVL1_9FLAO</name>
<keyword evidence="2 5" id="KW-0812">Transmembrane</keyword>
<dbReference type="EMBL" id="QLMI01000003">
    <property type="protein sequence ID" value="RAK23755.1"/>
    <property type="molecule type" value="Genomic_DNA"/>
</dbReference>
<evidence type="ECO:0000256" key="2">
    <source>
        <dbReference type="ARBA" id="ARBA00022692"/>
    </source>
</evidence>
<proteinExistence type="predicted"/>
<keyword evidence="4 5" id="KW-0472">Membrane</keyword>
<feature type="transmembrane region" description="Helical" evidence="5">
    <location>
        <begin position="6"/>
        <end position="29"/>
    </location>
</feature>
<dbReference type="RefSeq" id="WP_111566579.1">
    <property type="nucleotide sequence ID" value="NZ_QLMI01000003.1"/>
</dbReference>
<dbReference type="InterPro" id="IPR050768">
    <property type="entry name" value="UPF0353/GerABKA_families"/>
</dbReference>
<evidence type="ECO:0000313" key="7">
    <source>
        <dbReference type="EMBL" id="RAK23755.1"/>
    </source>
</evidence>
<evidence type="ECO:0000313" key="8">
    <source>
        <dbReference type="Proteomes" id="UP000249620"/>
    </source>
</evidence>
<evidence type="ECO:0000256" key="1">
    <source>
        <dbReference type="ARBA" id="ARBA00022475"/>
    </source>
</evidence>
<evidence type="ECO:0000256" key="5">
    <source>
        <dbReference type="SAM" id="Phobius"/>
    </source>
</evidence>
<dbReference type="SMART" id="SM00327">
    <property type="entry name" value="VWA"/>
    <property type="match status" value="1"/>
</dbReference>
<feature type="transmembrane region" description="Helical" evidence="5">
    <location>
        <begin position="56"/>
        <end position="74"/>
    </location>
</feature>
<dbReference type="InterPro" id="IPR024163">
    <property type="entry name" value="Aerotolerance_reg_N"/>
</dbReference>
<accession>A0A327YVL1</accession>
<dbReference type="InterPro" id="IPR002035">
    <property type="entry name" value="VWF_A"/>
</dbReference>
<dbReference type="Pfam" id="PF07584">
    <property type="entry name" value="BatA"/>
    <property type="match status" value="1"/>
</dbReference>
<evidence type="ECO:0000256" key="4">
    <source>
        <dbReference type="ARBA" id="ARBA00023136"/>
    </source>
</evidence>
<comment type="caution">
    <text evidence="7">The sequence shown here is derived from an EMBL/GenBank/DDBJ whole genome shotgun (WGS) entry which is preliminary data.</text>
</comment>
<keyword evidence="3 5" id="KW-1133">Transmembrane helix</keyword>
<dbReference type="Pfam" id="PF00092">
    <property type="entry name" value="VWA"/>
    <property type="match status" value="1"/>
</dbReference>